<dbReference type="EMBL" id="NEVL01000006">
    <property type="protein sequence ID" value="OZI28909.1"/>
    <property type="molecule type" value="Genomic_DNA"/>
</dbReference>
<sequence>MTVQAFTGGAGCGKTYQLMQSLSAHLEVAPLKDGQKVLALTFMHGSRRRLEERLGQLGVLRGRTDCSTIDSFAWRLIRRWRSLAITLGYADIESNQYERVCDAAGALLQIEEVCGWVAATFPVLLVDEAQDLTANRLRLVEGLAVRLQVFVAADEFQCLNEDLRPNPACAWLAKVCPAEELNQSKRTNVVELIDAAAAIRSGLAPKSGKLFKVELTPKPQLAGAWLSGNLCWYGGGKSVAIITPAMGAFAKAAVTWTANNKTTKGAGPYSVSWEASEAKSASSFLAELALQEVNDIPSVVALLSEAGDPRAARDVADWMDIQRRARSKVTFSKEEIARVIEQGFAQRRRVQRREGQGWKGMTVHGAKNREFNNVIVLWPAAIAGSDDQKRRLLYNAVTRAKERCLVLVQAKANLSQAPFA</sequence>
<protein>
    <recommendedName>
        <fullName evidence="1">DNA 3'-5' helicase II</fullName>
    </recommendedName>
</protein>
<feature type="domain" description="UvrD-like helicase C-terminal" evidence="2">
    <location>
        <begin position="361"/>
        <end position="406"/>
    </location>
</feature>
<organism evidence="3 4">
    <name type="scientific">Bordetella genomosp. 1</name>
    <dbReference type="NCBI Taxonomy" id="1395607"/>
    <lineage>
        <taxon>Bacteria</taxon>
        <taxon>Pseudomonadati</taxon>
        <taxon>Pseudomonadota</taxon>
        <taxon>Betaproteobacteria</taxon>
        <taxon>Burkholderiales</taxon>
        <taxon>Alcaligenaceae</taxon>
        <taxon>Bordetella</taxon>
    </lineage>
</organism>
<proteinExistence type="predicted"/>
<dbReference type="InterPro" id="IPR000212">
    <property type="entry name" value="DNA_helicase_UvrD/REP"/>
</dbReference>
<comment type="caution">
    <text evidence="3">The sequence shown here is derived from an EMBL/GenBank/DDBJ whole genome shotgun (WGS) entry which is preliminary data.</text>
</comment>
<dbReference type="Proteomes" id="UP000217005">
    <property type="component" value="Unassembled WGS sequence"/>
</dbReference>
<evidence type="ECO:0000313" key="3">
    <source>
        <dbReference type="EMBL" id="OZI28909.1"/>
    </source>
</evidence>
<dbReference type="InterPro" id="IPR027417">
    <property type="entry name" value="P-loop_NTPase"/>
</dbReference>
<name>A0A261RV06_9BORD</name>
<evidence type="ECO:0000313" key="4">
    <source>
        <dbReference type="Proteomes" id="UP000217005"/>
    </source>
</evidence>
<dbReference type="AlphaFoldDB" id="A0A261RV06"/>
<dbReference type="GO" id="GO:0005829">
    <property type="term" value="C:cytosol"/>
    <property type="evidence" value="ECO:0007669"/>
    <property type="project" value="TreeGrafter"/>
</dbReference>
<reference evidence="3 4" key="1">
    <citation type="submission" date="2017-05" db="EMBL/GenBank/DDBJ databases">
        <title>Complete and WGS of Bordetella genogroups.</title>
        <authorList>
            <person name="Spilker T."/>
            <person name="LiPuma J."/>
        </authorList>
    </citation>
    <scope>NUCLEOTIDE SEQUENCE [LARGE SCALE GENOMIC DNA]</scope>
    <source>
        <strain evidence="3 4">AU17610</strain>
    </source>
</reference>
<dbReference type="PANTHER" id="PTHR11070">
    <property type="entry name" value="UVRD / RECB / PCRA DNA HELICASE FAMILY MEMBER"/>
    <property type="match status" value="1"/>
</dbReference>
<accession>A0A261RV06</accession>
<dbReference type="Pfam" id="PF13245">
    <property type="entry name" value="AAA_19"/>
    <property type="match status" value="1"/>
</dbReference>
<dbReference type="GO" id="GO:0043138">
    <property type="term" value="F:3'-5' DNA helicase activity"/>
    <property type="evidence" value="ECO:0007669"/>
    <property type="project" value="TreeGrafter"/>
</dbReference>
<dbReference type="Pfam" id="PF13538">
    <property type="entry name" value="UvrD_C_2"/>
    <property type="match status" value="1"/>
</dbReference>
<dbReference type="GO" id="GO:0000725">
    <property type="term" value="P:recombinational repair"/>
    <property type="evidence" value="ECO:0007669"/>
    <property type="project" value="TreeGrafter"/>
</dbReference>
<dbReference type="InterPro" id="IPR027785">
    <property type="entry name" value="UvrD-like_helicase_C"/>
</dbReference>
<dbReference type="Gene3D" id="3.40.50.300">
    <property type="entry name" value="P-loop containing nucleotide triphosphate hydrolases"/>
    <property type="match status" value="2"/>
</dbReference>
<evidence type="ECO:0000256" key="1">
    <source>
        <dbReference type="ARBA" id="ARBA00034923"/>
    </source>
</evidence>
<dbReference type="SUPFAM" id="SSF52540">
    <property type="entry name" value="P-loop containing nucleoside triphosphate hydrolases"/>
    <property type="match status" value="1"/>
</dbReference>
<dbReference type="PANTHER" id="PTHR11070:SF2">
    <property type="entry name" value="ATP-DEPENDENT DNA HELICASE SRS2"/>
    <property type="match status" value="1"/>
</dbReference>
<dbReference type="OrthoDB" id="9810135at2"/>
<gene>
    <name evidence="3" type="ORF">CEG14_23585</name>
</gene>
<dbReference type="GO" id="GO:0003677">
    <property type="term" value="F:DNA binding"/>
    <property type="evidence" value="ECO:0007669"/>
    <property type="project" value="InterPro"/>
</dbReference>
<dbReference type="GO" id="GO:0005524">
    <property type="term" value="F:ATP binding"/>
    <property type="evidence" value="ECO:0007669"/>
    <property type="project" value="InterPro"/>
</dbReference>
<evidence type="ECO:0000259" key="2">
    <source>
        <dbReference type="Pfam" id="PF13538"/>
    </source>
</evidence>